<dbReference type="Proteomes" id="UP000012174">
    <property type="component" value="Unassembled WGS sequence"/>
</dbReference>
<keyword evidence="3" id="KW-1185">Reference proteome</keyword>
<feature type="region of interest" description="Disordered" evidence="1">
    <location>
        <begin position="386"/>
        <end position="547"/>
    </location>
</feature>
<dbReference type="Pfam" id="PF14441">
    <property type="entry name" value="OTT_1508_deam"/>
    <property type="match status" value="1"/>
</dbReference>
<gene>
    <name evidence="2" type="ORF">UCREL1_4268</name>
</gene>
<dbReference type="KEGG" id="ela:UCREL1_4268"/>
<dbReference type="InterPro" id="IPR027796">
    <property type="entry name" value="OTT_1508_deam-like"/>
</dbReference>
<dbReference type="EMBL" id="KB706191">
    <property type="protein sequence ID" value="EMR68710.1"/>
    <property type="molecule type" value="Genomic_DNA"/>
</dbReference>
<protein>
    <submittedName>
        <fullName evidence="2">Uncharacterized protein</fullName>
    </submittedName>
</protein>
<feature type="compositionally biased region" description="Basic and acidic residues" evidence="1">
    <location>
        <begin position="455"/>
        <end position="464"/>
    </location>
</feature>
<sequence>MANFWGNKTKLDFHQAVVDLQDLTRYPVDEEYYRHREGSETDARVLKFKDELQLADDLAFLANSEEGVGTVSAVTIQERSDGITVLLASNYTPTETTINGIRNILNIIQKYALKVQNRQRSSYPTKERSFLLSQLQEFRQQNNKESKNTPERENLFQKIDDLLDSIRPLEKEVDTKTERMHLDDIINKSADVVALGGRGSLEKYLRSLGFSQDCIDGYSIPQVDKLARYLYACKDLIRIVRQPTYSPLFQNITLKHMDAFPETLRPGTAKQCFVHAEMQQVFYYAQHPHESRPRAIGCSKSTCYLCDLFLKQQGLYRVSHSHKRLYSQWTLPDVDWMTQEQVENFSLILKFMTDHIRKTEEDLRWDSTPVQPARWSYGLESRAFTRVSSESSVSDTNIRSAATTSRAPSSRAPSSKAPSSKAPSSKAPSSVPSEGSGMDSSATTLTEHPRRRRIRSDSGRREGAVSRAASRAPDHARSRTRSRAPSNIRERGISRAPPPPDRQSTRDRAISRPPIPTRKMSKRSRDSSRPPSTRVSSSQATRSVPSTIRLRSVDLPFHHDVKENEPAIALEIDTISLIVEFPRESAGRLYISRKDPTTVGKGDISVDSMPPSQDIKLKNSGKSSLFAFQLRHSTITRLNVGFHWGSVT</sequence>
<evidence type="ECO:0000256" key="1">
    <source>
        <dbReference type="SAM" id="MobiDB-lite"/>
    </source>
</evidence>
<evidence type="ECO:0000313" key="2">
    <source>
        <dbReference type="EMBL" id="EMR68710.1"/>
    </source>
</evidence>
<dbReference type="PANTHER" id="PTHR34755:SF4">
    <property type="entry name" value="F-BOX DOMAIN-CONTAINING PROTEIN"/>
    <property type="match status" value="1"/>
</dbReference>
<organism evidence="2 3">
    <name type="scientific">Eutypa lata (strain UCR-EL1)</name>
    <name type="common">Grapevine dieback disease fungus</name>
    <name type="synonym">Eutypa armeniacae</name>
    <dbReference type="NCBI Taxonomy" id="1287681"/>
    <lineage>
        <taxon>Eukaryota</taxon>
        <taxon>Fungi</taxon>
        <taxon>Dikarya</taxon>
        <taxon>Ascomycota</taxon>
        <taxon>Pezizomycotina</taxon>
        <taxon>Sordariomycetes</taxon>
        <taxon>Xylariomycetidae</taxon>
        <taxon>Xylariales</taxon>
        <taxon>Diatrypaceae</taxon>
        <taxon>Eutypa</taxon>
    </lineage>
</organism>
<feature type="compositionally biased region" description="Low complexity" evidence="1">
    <location>
        <begin position="399"/>
        <end position="433"/>
    </location>
</feature>
<name>M7TPU1_EUTLA</name>
<dbReference type="OrthoDB" id="4851849at2759"/>
<dbReference type="AlphaFoldDB" id="M7TPU1"/>
<dbReference type="PANTHER" id="PTHR34755">
    <property type="entry name" value="SERINE/ARGININE REPETITIVE MATRIX PROTEIN 3-RELATED"/>
    <property type="match status" value="1"/>
</dbReference>
<reference evidence="3" key="1">
    <citation type="journal article" date="2013" name="Genome Announc.">
        <title>Draft genome sequence of the grapevine dieback fungus Eutypa lata UCR-EL1.</title>
        <authorList>
            <person name="Blanco-Ulate B."/>
            <person name="Rolshausen P.E."/>
            <person name="Cantu D."/>
        </authorList>
    </citation>
    <scope>NUCLEOTIDE SEQUENCE [LARGE SCALE GENOMIC DNA]</scope>
    <source>
        <strain evidence="3">UCR-EL1</strain>
    </source>
</reference>
<dbReference type="eggNOG" id="ENOG502SRTT">
    <property type="taxonomic scope" value="Eukaryota"/>
</dbReference>
<evidence type="ECO:0000313" key="3">
    <source>
        <dbReference type="Proteomes" id="UP000012174"/>
    </source>
</evidence>
<feature type="compositionally biased region" description="Low complexity" evidence="1">
    <location>
        <begin position="529"/>
        <end position="538"/>
    </location>
</feature>
<dbReference type="HOGENOM" id="CLU_013219_1_0_1"/>
<accession>M7TPU1</accession>
<dbReference type="InterPro" id="IPR052109">
    <property type="entry name" value="SRRM_Domain-Containing"/>
</dbReference>
<proteinExistence type="predicted"/>
<dbReference type="OMA" id="YLCNLFF"/>
<feature type="compositionally biased region" description="Polar residues" evidence="1">
    <location>
        <begin position="386"/>
        <end position="398"/>
    </location>
</feature>